<dbReference type="PROSITE" id="PS51257">
    <property type="entry name" value="PROKAR_LIPOPROTEIN"/>
    <property type="match status" value="1"/>
</dbReference>
<proteinExistence type="predicted"/>
<dbReference type="EnsemblPlants" id="Kaladp0188s0004.1.v1.1">
    <property type="protein sequence ID" value="Kaladp0188s0004.1.v1.1.CDS.1"/>
    <property type="gene ID" value="Kaladp0188s0004.v1.1"/>
</dbReference>
<dbReference type="Proteomes" id="UP000594263">
    <property type="component" value="Unplaced"/>
</dbReference>
<protein>
    <submittedName>
        <fullName evidence="1">Uncharacterized protein</fullName>
    </submittedName>
</protein>
<evidence type="ECO:0000313" key="1">
    <source>
        <dbReference type="EnsemblPlants" id="Kaladp0188s0004.1.v1.1.CDS.1"/>
    </source>
</evidence>
<keyword evidence="2" id="KW-1185">Reference proteome</keyword>
<accession>A0A7N0V827</accession>
<name>A0A7N0V827_KALFE</name>
<organism evidence="1 2">
    <name type="scientific">Kalanchoe fedtschenkoi</name>
    <name type="common">Lavender scallops</name>
    <name type="synonym">South American air plant</name>
    <dbReference type="NCBI Taxonomy" id="63787"/>
    <lineage>
        <taxon>Eukaryota</taxon>
        <taxon>Viridiplantae</taxon>
        <taxon>Streptophyta</taxon>
        <taxon>Embryophyta</taxon>
        <taxon>Tracheophyta</taxon>
        <taxon>Spermatophyta</taxon>
        <taxon>Magnoliopsida</taxon>
        <taxon>eudicotyledons</taxon>
        <taxon>Gunneridae</taxon>
        <taxon>Pentapetalae</taxon>
        <taxon>Saxifragales</taxon>
        <taxon>Crassulaceae</taxon>
        <taxon>Kalanchoe</taxon>
    </lineage>
</organism>
<dbReference type="AlphaFoldDB" id="A0A7N0V827"/>
<sequence>MFDRSTLPAPWDGSSRVRCCAALSPISTFSCFRQAANNVPHMTTSASIGMVLITSSASSSLPARPRRSMMHP</sequence>
<reference evidence="1" key="1">
    <citation type="submission" date="2021-01" db="UniProtKB">
        <authorList>
            <consortium name="EnsemblPlants"/>
        </authorList>
    </citation>
    <scope>IDENTIFICATION</scope>
</reference>
<dbReference type="Gramene" id="Kaladp0188s0004.1.v1.1">
    <property type="protein sequence ID" value="Kaladp0188s0004.1.v1.1.CDS.1"/>
    <property type="gene ID" value="Kaladp0188s0004.v1.1"/>
</dbReference>
<evidence type="ECO:0000313" key="2">
    <source>
        <dbReference type="Proteomes" id="UP000594263"/>
    </source>
</evidence>